<dbReference type="OrthoDB" id="291527at2759"/>
<keyword evidence="2" id="KW-0812">Transmembrane</keyword>
<name>A0A8S1K857_9CILI</name>
<feature type="coiled-coil region" evidence="1">
    <location>
        <begin position="123"/>
        <end position="150"/>
    </location>
</feature>
<keyword evidence="6" id="KW-1185">Reference proteome</keyword>
<dbReference type="Proteomes" id="UP000692954">
    <property type="component" value="Unassembled WGS sequence"/>
</dbReference>
<proteinExistence type="predicted"/>
<sequence>MILLLFATITSILSLQFGYEVDKDQQICFTDNFSKDDVFDIKISANSSNYSLKIAEANTQSIDSLYDKKGSWEHNYQYQSTSSNAHVRYCLTNLEKDIIIFNITYKTGSELANMGKVAKISDLNQMGGIIQKLNSQLDDIKRERSFLIEKYDHMSKVQGSISKKQIAFGFLCLGTSMIITAITVSMIKRILRQKKES</sequence>
<dbReference type="InterPro" id="IPR009038">
    <property type="entry name" value="GOLD_dom"/>
</dbReference>
<reference evidence="5" key="1">
    <citation type="submission" date="2021-01" db="EMBL/GenBank/DDBJ databases">
        <authorList>
            <consortium name="Genoscope - CEA"/>
            <person name="William W."/>
        </authorList>
    </citation>
    <scope>NUCLEOTIDE SEQUENCE</scope>
</reference>
<protein>
    <recommendedName>
        <fullName evidence="4">GOLD domain-containing protein</fullName>
    </recommendedName>
</protein>
<dbReference type="EMBL" id="CAJJDN010000006">
    <property type="protein sequence ID" value="CAD8051680.1"/>
    <property type="molecule type" value="Genomic_DNA"/>
</dbReference>
<feature type="signal peptide" evidence="3">
    <location>
        <begin position="1"/>
        <end position="18"/>
    </location>
</feature>
<dbReference type="SMART" id="SM01190">
    <property type="entry name" value="EMP24_GP25L"/>
    <property type="match status" value="1"/>
</dbReference>
<feature type="transmembrane region" description="Helical" evidence="2">
    <location>
        <begin position="166"/>
        <end position="187"/>
    </location>
</feature>
<keyword evidence="1" id="KW-0175">Coiled coil</keyword>
<accession>A0A8S1K857</accession>
<keyword evidence="2" id="KW-0472">Membrane</keyword>
<feature type="domain" description="GOLD" evidence="4">
    <location>
        <begin position="16"/>
        <end position="192"/>
    </location>
</feature>
<evidence type="ECO:0000256" key="2">
    <source>
        <dbReference type="SAM" id="Phobius"/>
    </source>
</evidence>
<keyword evidence="3" id="KW-0732">Signal</keyword>
<organism evidence="5 6">
    <name type="scientific">Paramecium sonneborni</name>
    <dbReference type="NCBI Taxonomy" id="65129"/>
    <lineage>
        <taxon>Eukaryota</taxon>
        <taxon>Sar</taxon>
        <taxon>Alveolata</taxon>
        <taxon>Ciliophora</taxon>
        <taxon>Intramacronucleata</taxon>
        <taxon>Oligohymenophorea</taxon>
        <taxon>Peniculida</taxon>
        <taxon>Parameciidae</taxon>
        <taxon>Paramecium</taxon>
    </lineage>
</organism>
<keyword evidence="2" id="KW-1133">Transmembrane helix</keyword>
<dbReference type="Pfam" id="PF01105">
    <property type="entry name" value="EMP24_GP25L"/>
    <property type="match status" value="1"/>
</dbReference>
<feature type="chain" id="PRO_5035732491" description="GOLD domain-containing protein" evidence="3">
    <location>
        <begin position="19"/>
        <end position="197"/>
    </location>
</feature>
<evidence type="ECO:0000259" key="4">
    <source>
        <dbReference type="SMART" id="SM01190"/>
    </source>
</evidence>
<gene>
    <name evidence="5" type="ORF">PSON_ATCC_30995.1.T0060020</name>
</gene>
<evidence type="ECO:0000313" key="6">
    <source>
        <dbReference type="Proteomes" id="UP000692954"/>
    </source>
</evidence>
<evidence type="ECO:0000256" key="1">
    <source>
        <dbReference type="SAM" id="Coils"/>
    </source>
</evidence>
<comment type="caution">
    <text evidence="5">The sequence shown here is derived from an EMBL/GenBank/DDBJ whole genome shotgun (WGS) entry which is preliminary data.</text>
</comment>
<evidence type="ECO:0000313" key="5">
    <source>
        <dbReference type="EMBL" id="CAD8051680.1"/>
    </source>
</evidence>
<evidence type="ECO:0000256" key="3">
    <source>
        <dbReference type="SAM" id="SignalP"/>
    </source>
</evidence>
<dbReference type="AlphaFoldDB" id="A0A8S1K857"/>